<dbReference type="Proteomes" id="UP000323824">
    <property type="component" value="Chromosome"/>
</dbReference>
<sequence length="81" mass="9135">MNIQITDLSRKMTEDELTKIFLPFGKVSSTTIIMDKATGKSKGFGFVEMDDEKEGLLAIKNLHKSRVEGKLISVKRAKDFK</sequence>
<dbReference type="PANTHER" id="PTHR15241">
    <property type="entry name" value="TRANSFORMER-2-RELATED"/>
    <property type="match status" value="1"/>
</dbReference>
<dbReference type="InterPro" id="IPR035979">
    <property type="entry name" value="RBD_domain_sf"/>
</dbReference>
<dbReference type="EMBL" id="CP035807">
    <property type="protein sequence ID" value="QEN03651.1"/>
    <property type="molecule type" value="Genomic_DNA"/>
</dbReference>
<dbReference type="KEGG" id="sper:EW093_02690"/>
<reference evidence="2 3" key="1">
    <citation type="submission" date="2019-02" db="EMBL/GenBank/DDBJ databases">
        <authorList>
            <person name="Fomenkov A."/>
            <person name="Dubinina G."/>
            <person name="Grabovich M."/>
            <person name="Vincze T."/>
            <person name="Roberts R.J."/>
        </authorList>
    </citation>
    <scope>NUCLEOTIDE SEQUENCE [LARGE SCALE GENOMIC DNA]</scope>
    <source>
        <strain evidence="2 3">P</strain>
    </source>
</reference>
<dbReference type="OrthoDB" id="9798855at2"/>
<dbReference type="PROSITE" id="PS50102">
    <property type="entry name" value="RRM"/>
    <property type="match status" value="1"/>
</dbReference>
<dbReference type="Gene3D" id="3.30.70.330">
    <property type="match status" value="1"/>
</dbReference>
<feature type="domain" description="RRM" evidence="1">
    <location>
        <begin position="1"/>
        <end position="79"/>
    </location>
</feature>
<reference evidence="2 3" key="2">
    <citation type="submission" date="2019-09" db="EMBL/GenBank/DDBJ databases">
        <title>Complete Genome Sequence and Methylome Analysis of free living Spirochaetas.</title>
        <authorList>
            <person name="Leshcheva N."/>
            <person name="Mikheeva N."/>
        </authorList>
    </citation>
    <scope>NUCLEOTIDE SEQUENCE [LARGE SCALE GENOMIC DNA]</scope>
    <source>
        <strain evidence="2 3">P</strain>
    </source>
</reference>
<organism evidence="2 3">
    <name type="scientific">Thiospirochaeta perfilievii</name>
    <dbReference type="NCBI Taxonomy" id="252967"/>
    <lineage>
        <taxon>Bacteria</taxon>
        <taxon>Pseudomonadati</taxon>
        <taxon>Spirochaetota</taxon>
        <taxon>Spirochaetia</taxon>
        <taxon>Spirochaetales</taxon>
        <taxon>Spirochaetaceae</taxon>
        <taxon>Thiospirochaeta</taxon>
    </lineage>
</organism>
<dbReference type="InterPro" id="IPR012677">
    <property type="entry name" value="Nucleotide-bd_a/b_plait_sf"/>
</dbReference>
<evidence type="ECO:0000259" key="1">
    <source>
        <dbReference type="PROSITE" id="PS50102"/>
    </source>
</evidence>
<dbReference type="GO" id="GO:0003723">
    <property type="term" value="F:RNA binding"/>
    <property type="evidence" value="ECO:0007669"/>
    <property type="project" value="InterPro"/>
</dbReference>
<evidence type="ECO:0000313" key="3">
    <source>
        <dbReference type="Proteomes" id="UP000323824"/>
    </source>
</evidence>
<dbReference type="Pfam" id="PF00076">
    <property type="entry name" value="RRM_1"/>
    <property type="match status" value="1"/>
</dbReference>
<evidence type="ECO:0000313" key="2">
    <source>
        <dbReference type="EMBL" id="QEN03651.1"/>
    </source>
</evidence>
<dbReference type="AlphaFoldDB" id="A0A5C1Q851"/>
<protein>
    <submittedName>
        <fullName evidence="2">RNA-binding protein</fullName>
    </submittedName>
</protein>
<dbReference type="SUPFAM" id="SSF54928">
    <property type="entry name" value="RNA-binding domain, RBD"/>
    <property type="match status" value="1"/>
</dbReference>
<gene>
    <name evidence="2" type="ORF">EW093_02690</name>
</gene>
<accession>A0A5C1Q851</accession>
<dbReference type="PANTHER" id="PTHR15241:SF304">
    <property type="entry name" value="RRM DOMAIN-CONTAINING PROTEIN"/>
    <property type="match status" value="1"/>
</dbReference>
<dbReference type="SMART" id="SM00360">
    <property type="entry name" value="RRM"/>
    <property type="match status" value="1"/>
</dbReference>
<dbReference type="RefSeq" id="WP_149566909.1">
    <property type="nucleotide sequence ID" value="NZ_CP035807.1"/>
</dbReference>
<keyword evidence="3" id="KW-1185">Reference proteome</keyword>
<proteinExistence type="predicted"/>
<name>A0A5C1Q851_9SPIO</name>
<dbReference type="InterPro" id="IPR000504">
    <property type="entry name" value="RRM_dom"/>
</dbReference>